<evidence type="ECO:0000313" key="7">
    <source>
        <dbReference type="EMBL" id="KAF5180603.1"/>
    </source>
</evidence>
<evidence type="ECO:0000256" key="2">
    <source>
        <dbReference type="ARBA" id="ARBA00022884"/>
    </source>
</evidence>
<dbReference type="OrthoDB" id="439808at2759"/>
<evidence type="ECO:0000259" key="6">
    <source>
        <dbReference type="PROSITE" id="PS50102"/>
    </source>
</evidence>
<feature type="compositionally biased region" description="Polar residues" evidence="5">
    <location>
        <begin position="867"/>
        <end position="894"/>
    </location>
</feature>
<dbReference type="PROSITE" id="PS50102">
    <property type="entry name" value="RRM"/>
    <property type="match status" value="3"/>
</dbReference>
<feature type="compositionally biased region" description="Low complexity" evidence="5">
    <location>
        <begin position="782"/>
        <end position="797"/>
    </location>
</feature>
<dbReference type="GO" id="GO:0003723">
    <property type="term" value="F:RNA binding"/>
    <property type="evidence" value="ECO:0007669"/>
    <property type="project" value="UniProtKB-UniRule"/>
</dbReference>
<feature type="domain" description="RRM" evidence="6">
    <location>
        <begin position="250"/>
        <end position="323"/>
    </location>
</feature>
<feature type="region of interest" description="Disordered" evidence="5">
    <location>
        <begin position="867"/>
        <end position="910"/>
    </location>
</feature>
<feature type="region of interest" description="Disordered" evidence="5">
    <location>
        <begin position="511"/>
        <end position="541"/>
    </location>
</feature>
<dbReference type="Proteomes" id="UP000554482">
    <property type="component" value="Unassembled WGS sequence"/>
</dbReference>
<feature type="region of interest" description="Disordered" evidence="5">
    <location>
        <begin position="778"/>
        <end position="836"/>
    </location>
</feature>
<accession>A0A7J6V6Q1</accession>
<dbReference type="InterPro" id="IPR035979">
    <property type="entry name" value="RBD_domain_sf"/>
</dbReference>
<comment type="caution">
    <text evidence="7">The sequence shown here is derived from an EMBL/GenBank/DDBJ whole genome shotgun (WGS) entry which is preliminary data.</text>
</comment>
<evidence type="ECO:0000256" key="5">
    <source>
        <dbReference type="SAM" id="MobiDB-lite"/>
    </source>
</evidence>
<dbReference type="CDD" id="cd00590">
    <property type="entry name" value="RRM_SF"/>
    <property type="match status" value="3"/>
</dbReference>
<dbReference type="InterPro" id="IPR012921">
    <property type="entry name" value="SPOC_C"/>
</dbReference>
<feature type="region of interest" description="Disordered" evidence="5">
    <location>
        <begin position="230"/>
        <end position="249"/>
    </location>
</feature>
<evidence type="ECO:0000256" key="4">
    <source>
        <dbReference type="PROSITE-ProRule" id="PRU00176"/>
    </source>
</evidence>
<feature type="region of interest" description="Disordered" evidence="5">
    <location>
        <begin position="1"/>
        <end position="35"/>
    </location>
</feature>
<dbReference type="CDD" id="cd21546">
    <property type="entry name" value="SPOC_FPA-like"/>
    <property type="match status" value="1"/>
</dbReference>
<dbReference type="SUPFAM" id="SSF54928">
    <property type="entry name" value="RNA-binding domain, RBD"/>
    <property type="match status" value="2"/>
</dbReference>
<keyword evidence="2 4" id="KW-0694">RNA-binding</keyword>
<proteinExistence type="predicted"/>
<keyword evidence="8" id="KW-1185">Reference proteome</keyword>
<dbReference type="Pfam" id="PF00076">
    <property type="entry name" value="RRM_1"/>
    <property type="match status" value="3"/>
</dbReference>
<evidence type="ECO:0000313" key="8">
    <source>
        <dbReference type="Proteomes" id="UP000554482"/>
    </source>
</evidence>
<protein>
    <submittedName>
        <fullName evidence="7">Flowering time control protein fpa</fullName>
    </submittedName>
</protein>
<feature type="compositionally biased region" description="Polar residues" evidence="5">
    <location>
        <begin position="798"/>
        <end position="816"/>
    </location>
</feature>
<feature type="compositionally biased region" description="Low complexity" evidence="5">
    <location>
        <begin position="983"/>
        <end position="996"/>
    </location>
</feature>
<dbReference type="SMART" id="SM00360">
    <property type="entry name" value="RRM"/>
    <property type="match status" value="3"/>
</dbReference>
<feature type="domain" description="RRM" evidence="6">
    <location>
        <begin position="34"/>
        <end position="106"/>
    </location>
</feature>
<dbReference type="Gene3D" id="3.30.70.330">
    <property type="match status" value="3"/>
</dbReference>
<feature type="compositionally biased region" description="Basic and acidic residues" evidence="5">
    <location>
        <begin position="21"/>
        <end position="30"/>
    </location>
</feature>
<gene>
    <name evidence="7" type="ORF">FRX31_029808</name>
</gene>
<feature type="compositionally biased region" description="Basic and acidic residues" evidence="5">
    <location>
        <begin position="461"/>
        <end position="483"/>
    </location>
</feature>
<dbReference type="AlphaFoldDB" id="A0A7J6V6Q1"/>
<dbReference type="PANTHER" id="PTHR23189">
    <property type="entry name" value="RNA RECOGNITION MOTIF-CONTAINING"/>
    <property type="match status" value="1"/>
</dbReference>
<organism evidence="7 8">
    <name type="scientific">Thalictrum thalictroides</name>
    <name type="common">Rue-anemone</name>
    <name type="synonym">Anemone thalictroides</name>
    <dbReference type="NCBI Taxonomy" id="46969"/>
    <lineage>
        <taxon>Eukaryota</taxon>
        <taxon>Viridiplantae</taxon>
        <taxon>Streptophyta</taxon>
        <taxon>Embryophyta</taxon>
        <taxon>Tracheophyta</taxon>
        <taxon>Spermatophyta</taxon>
        <taxon>Magnoliopsida</taxon>
        <taxon>Ranunculales</taxon>
        <taxon>Ranunculaceae</taxon>
        <taxon>Thalictroideae</taxon>
        <taxon>Thalictrum</taxon>
    </lineage>
</organism>
<dbReference type="EMBL" id="JABWDY010037192">
    <property type="protein sequence ID" value="KAF5180603.1"/>
    <property type="molecule type" value="Genomic_DNA"/>
</dbReference>
<reference evidence="7 8" key="1">
    <citation type="submission" date="2020-06" db="EMBL/GenBank/DDBJ databases">
        <title>Transcriptomic and genomic resources for Thalictrum thalictroides and T. hernandezii: Facilitating candidate gene discovery in an emerging model plant lineage.</title>
        <authorList>
            <person name="Arias T."/>
            <person name="Riano-Pachon D.M."/>
            <person name="Di Stilio V.S."/>
        </authorList>
    </citation>
    <scope>NUCLEOTIDE SEQUENCE [LARGE SCALE GENOMIC DNA]</scope>
    <source>
        <strain evidence="8">cv. WT478/WT964</strain>
        <tissue evidence="7">Leaves</tissue>
    </source>
</reference>
<dbReference type="InterPro" id="IPR012677">
    <property type="entry name" value="Nucleotide-bd_a/b_plait_sf"/>
</dbReference>
<feature type="domain" description="RRM" evidence="6">
    <location>
        <begin position="111"/>
        <end position="183"/>
    </location>
</feature>
<keyword evidence="3" id="KW-0539">Nucleus</keyword>
<sequence length="1003" mass="110089">MPNPNRSNVVAEKSNHHRQLKEKTDQDDGRPPSNNLWIGNLTTDTSDADLFDLFGRYGEVDSVTNYASRNYAFIYFKRLEDARAATEGLQNALLRGNSIRIEFARPAKPGKNLWVGGIGPSVSKEQLEDEFLKFGKIVDLKFLRDRNSALIEYLKLEDAMVAVKDMNGRRLGGDQIRVDFLRSQPSRRENWSDFNDSRDGHFNNRSIGPPEPHWGPPDAGRSFFEVSQFGHKRHSPSHNSGGRREGQPSKVIWVGYPPTIQIDEQMLHNAMILFGEIERIKSFPSRHYSFVEFRSVDEARRAKEGLQGRLFNDPRIQIMFSSSELAPPKDSPGFFSGVKGPRPDLFFNDPPFGPGTMEFFGHNRPMTPNNFPGALAPNGMHGPNMSVRPFGPQAGFDQISAGSEMFNELAGLPHNFQEANSNSPVRQHWRRASSSPGIVPSAPSARPLPSIRPMPDTWDGSDPKDFQRESKRSRIDSHSRSDDASFPSRMIDDQGIGRDQLFGFEPQLDRGASAPLAQGQSHHNPLGVRPPSGGPPGQVHPDSDLCWRGVIAKGGTPVCQARCVPIGKGLDSQLPEIVNCSARTGLDMLAKHYQEASGFDIVFFLPDSEEDFASYTDFLHYLGAKDRAGVAKFEDGTTLFLVPPSDFLTKVLNVTGPERLYGIVLHLPQQKPSASVVHQKQKSIPPAQFIDRHQLPPLQTDYNALPPKSDQVVETAYSRVSHENARSHLHQFPFPPSGEPSSSLSVSRDYPSNPVTVPHSGVSLTPELIATLASFLPSGMQSSSSSNAELPSSSSNSGTKLFHSSVTADKPLSSQGWKPGHPVNHPSTPNQSREEQTLAAAQQFGYQFNTQGTPLKTQSPSYLNVTNGPDNSGQSIQDPGQVVGQQGFSSSRPANNFAAPSHGGRNTVSQQANQQFHLDAPLNPQKSYGTGNDNANIVLPDQVQQLHSALSGVGQGTAEGDADKNQRYQSTLQFAASLLLQIQQQQQQQQGNTQAANGSRGHQ</sequence>
<name>A0A7J6V6Q1_THATH</name>
<dbReference type="InterPro" id="IPR000504">
    <property type="entry name" value="RRM_dom"/>
</dbReference>
<feature type="region of interest" description="Disordered" evidence="5">
    <location>
        <begin position="729"/>
        <end position="752"/>
    </location>
</feature>
<dbReference type="FunFam" id="3.30.70.330:FF:000415">
    <property type="entry name" value="Flowering time control protein FPA"/>
    <property type="match status" value="1"/>
</dbReference>
<dbReference type="GO" id="GO:0005634">
    <property type="term" value="C:nucleus"/>
    <property type="evidence" value="ECO:0007669"/>
    <property type="project" value="UniProtKB-SubCell"/>
</dbReference>
<dbReference type="FunFam" id="3.30.70.330:FF:000497">
    <property type="entry name" value="flowering time control protein FPA"/>
    <property type="match status" value="1"/>
</dbReference>
<feature type="region of interest" description="Disordered" evidence="5">
    <location>
        <begin position="420"/>
        <end position="494"/>
    </location>
</feature>
<comment type="subcellular location">
    <subcellularLocation>
        <location evidence="1">Nucleus</location>
    </subcellularLocation>
</comment>
<dbReference type="Pfam" id="PF07744">
    <property type="entry name" value="SPOC"/>
    <property type="match status" value="1"/>
</dbReference>
<evidence type="ECO:0000256" key="1">
    <source>
        <dbReference type="ARBA" id="ARBA00004123"/>
    </source>
</evidence>
<evidence type="ECO:0000256" key="3">
    <source>
        <dbReference type="ARBA" id="ARBA00023242"/>
    </source>
</evidence>
<feature type="region of interest" description="Disordered" evidence="5">
    <location>
        <begin position="983"/>
        <end position="1003"/>
    </location>
</feature>